<reference evidence="2 3" key="1">
    <citation type="journal article" date="2019" name="Genome Biol. Evol.">
        <title>Insights into the evolution of the New World diploid cottons (Gossypium, subgenus Houzingenia) based on genome sequencing.</title>
        <authorList>
            <person name="Grover C.E."/>
            <person name="Arick M.A. 2nd"/>
            <person name="Thrash A."/>
            <person name="Conover J.L."/>
            <person name="Sanders W.S."/>
            <person name="Peterson D.G."/>
            <person name="Frelichowski J.E."/>
            <person name="Scheffler J.A."/>
            <person name="Scheffler B.E."/>
            <person name="Wendel J.F."/>
        </authorList>
    </citation>
    <scope>NUCLEOTIDE SEQUENCE [LARGE SCALE GENOMIC DNA]</scope>
    <source>
        <strain evidence="2">185</strain>
        <tissue evidence="2">Leaf</tissue>
    </source>
</reference>
<dbReference type="Proteomes" id="UP000593577">
    <property type="component" value="Unassembled WGS sequence"/>
</dbReference>
<proteinExistence type="predicted"/>
<dbReference type="EMBL" id="JABFAA010000009">
    <property type="protein sequence ID" value="MBA0693245.1"/>
    <property type="molecule type" value="Genomic_DNA"/>
</dbReference>
<name>A0A7J8Y124_GOSAI</name>
<accession>A0A7J8Y124</accession>
<protein>
    <submittedName>
        <fullName evidence="2">Uncharacterized protein</fullName>
    </submittedName>
</protein>
<feature type="non-terminal residue" evidence="2">
    <location>
        <position position="70"/>
    </location>
</feature>
<keyword evidence="1" id="KW-0472">Membrane</keyword>
<feature type="transmembrane region" description="Helical" evidence="1">
    <location>
        <begin position="7"/>
        <end position="24"/>
    </location>
</feature>
<keyword evidence="1" id="KW-1133">Transmembrane helix</keyword>
<sequence length="70" mass="8434">MVWCSDDLLLTATSVFIIAFIAAPPVFLDLYFMEIILFLIFTLWKQYYFWCHYSYFYSYKFALLPYLGSV</sequence>
<keyword evidence="1" id="KW-0812">Transmembrane</keyword>
<gene>
    <name evidence="2" type="ORF">Goari_010740</name>
</gene>
<feature type="transmembrane region" description="Helical" evidence="1">
    <location>
        <begin position="30"/>
        <end position="50"/>
    </location>
</feature>
<evidence type="ECO:0000313" key="2">
    <source>
        <dbReference type="EMBL" id="MBA0693245.1"/>
    </source>
</evidence>
<keyword evidence="3" id="KW-1185">Reference proteome</keyword>
<dbReference type="AlphaFoldDB" id="A0A7J8Y124"/>
<comment type="caution">
    <text evidence="2">The sequence shown here is derived from an EMBL/GenBank/DDBJ whole genome shotgun (WGS) entry which is preliminary data.</text>
</comment>
<evidence type="ECO:0000313" key="3">
    <source>
        <dbReference type="Proteomes" id="UP000593577"/>
    </source>
</evidence>
<evidence type="ECO:0000256" key="1">
    <source>
        <dbReference type="SAM" id="Phobius"/>
    </source>
</evidence>
<organism evidence="2 3">
    <name type="scientific">Gossypium aridum</name>
    <name type="common">American cotton</name>
    <name type="synonym">Erioxylum aridum</name>
    <dbReference type="NCBI Taxonomy" id="34290"/>
    <lineage>
        <taxon>Eukaryota</taxon>
        <taxon>Viridiplantae</taxon>
        <taxon>Streptophyta</taxon>
        <taxon>Embryophyta</taxon>
        <taxon>Tracheophyta</taxon>
        <taxon>Spermatophyta</taxon>
        <taxon>Magnoliopsida</taxon>
        <taxon>eudicotyledons</taxon>
        <taxon>Gunneridae</taxon>
        <taxon>Pentapetalae</taxon>
        <taxon>rosids</taxon>
        <taxon>malvids</taxon>
        <taxon>Malvales</taxon>
        <taxon>Malvaceae</taxon>
        <taxon>Malvoideae</taxon>
        <taxon>Gossypium</taxon>
    </lineage>
</organism>